<dbReference type="AlphaFoldDB" id="A0AAV3L2S4"/>
<proteinExistence type="predicted"/>
<organism evidence="2 3">
    <name type="scientific">Enterococcus faecium 10/96A</name>
    <dbReference type="NCBI Taxonomy" id="1391465"/>
    <lineage>
        <taxon>Bacteria</taxon>
        <taxon>Bacillati</taxon>
        <taxon>Bacillota</taxon>
        <taxon>Bacilli</taxon>
        <taxon>Lactobacillales</taxon>
        <taxon>Enterococcaceae</taxon>
        <taxon>Enterococcus</taxon>
    </lineage>
</organism>
<sequence>MNAGQLGPNFHTLTNEKYLKFAYSSQFGFSIPRANQLKAEMAMDSMLGIQRADTYITTSFKNESIKTYGQFIVRNNVRDIVCKKEVLASTWEPTLQAKIRTWLIPFEGWQIRVHKVELDTEYVLYETGFAIECSPEKEGIIIEEDKENYRVSEAGFSGIICLSDDTIKRKSTAIMGLPNTNLMTWENTFIPGLEGTFGKGTHWLGTGVVAHQDRDYSLEVWNNRPKIDFDGTTGLTIQNKNNKKRLKLC</sequence>
<dbReference type="PANTHER" id="PTHR35339:SF3">
    <property type="entry name" value="DUF2264 DOMAIN-CONTAINING PROTEIN"/>
    <property type="match status" value="1"/>
</dbReference>
<dbReference type="EMBL" id="AXOL01000058">
    <property type="protein sequence ID" value="ERT50067.1"/>
    <property type="molecule type" value="Genomic_DNA"/>
</dbReference>
<feature type="domain" description="DUF2264" evidence="1">
    <location>
        <begin position="14"/>
        <end position="227"/>
    </location>
</feature>
<dbReference type="Proteomes" id="UP000017126">
    <property type="component" value="Unassembled WGS sequence"/>
</dbReference>
<protein>
    <recommendedName>
        <fullName evidence="1">DUF2264 domain-containing protein</fullName>
    </recommendedName>
</protein>
<dbReference type="InterPro" id="IPR049237">
    <property type="entry name" value="DUF2264_C"/>
</dbReference>
<evidence type="ECO:0000259" key="1">
    <source>
        <dbReference type="Pfam" id="PF20938"/>
    </source>
</evidence>
<dbReference type="PANTHER" id="PTHR35339">
    <property type="entry name" value="LINALOOL DEHYDRATASE_ISOMERASE DOMAIN-CONTAINING PROTEIN"/>
    <property type="match status" value="1"/>
</dbReference>
<comment type="caution">
    <text evidence="2">The sequence shown here is derived from an EMBL/GenBank/DDBJ whole genome shotgun (WGS) entry which is preliminary data.</text>
</comment>
<evidence type="ECO:0000313" key="2">
    <source>
        <dbReference type="EMBL" id="ERT50067.1"/>
    </source>
</evidence>
<dbReference type="Pfam" id="PF20938">
    <property type="entry name" value="DUF2264_C"/>
    <property type="match status" value="1"/>
</dbReference>
<gene>
    <name evidence="2" type="ORF">O991_02097</name>
</gene>
<evidence type="ECO:0000313" key="3">
    <source>
        <dbReference type="Proteomes" id="UP000017126"/>
    </source>
</evidence>
<reference evidence="2 3" key="1">
    <citation type="submission" date="2013-09" db="EMBL/GenBank/DDBJ databases">
        <title>The Genome Sequence of Enterococcus faecium 10/96A.</title>
        <authorList>
            <consortium name="The Broad Institute Genome Sequencing Platform"/>
            <consortium name="The Broad Institute Genome Sequencing Center for Infectious Disease"/>
            <person name="Earl A.M."/>
            <person name="Gilmore M.S."/>
            <person name="Lebreton F."/>
            <person name="Courvalin P."/>
            <person name="Walker B."/>
            <person name="Young S.K."/>
            <person name="Zeng Q."/>
            <person name="Gargeya S."/>
            <person name="Fitzgerald M."/>
            <person name="Haas B."/>
            <person name="Abouelleil A."/>
            <person name="Alvarado L."/>
            <person name="Arachchi H.M."/>
            <person name="Berlin A.M."/>
            <person name="Chapman S.B."/>
            <person name="Dewar J."/>
            <person name="Goldberg J."/>
            <person name="Griggs A."/>
            <person name="Gujja S."/>
            <person name="Hansen M."/>
            <person name="Howarth C."/>
            <person name="Imamovic A."/>
            <person name="Larimer J."/>
            <person name="McCowan C."/>
            <person name="Murphy C."/>
            <person name="Neiman D."/>
            <person name="Pearson M."/>
            <person name="Priest M."/>
            <person name="Roberts A."/>
            <person name="Saif S."/>
            <person name="Shea T."/>
            <person name="Sisk P."/>
            <person name="Sykes S."/>
            <person name="Wortman J."/>
            <person name="Nusbaum C."/>
            <person name="Birren B."/>
        </authorList>
    </citation>
    <scope>NUCLEOTIDE SEQUENCE [LARGE SCALE GENOMIC DNA]</scope>
    <source>
        <strain evidence="2 3">10/96A</strain>
    </source>
</reference>
<dbReference type="PIRSF" id="PIRSF014753">
    <property type="entry name" value="UCP014753"/>
    <property type="match status" value="1"/>
</dbReference>
<name>A0AAV3L2S4_ENTFC</name>
<dbReference type="InterPro" id="IPR016624">
    <property type="entry name" value="UCP014753"/>
</dbReference>
<accession>A0AAV3L2S4</accession>